<accession>A0A915IUV9</accession>
<dbReference type="Proteomes" id="UP000887565">
    <property type="component" value="Unplaced"/>
</dbReference>
<keyword evidence="1" id="KW-1185">Reference proteome</keyword>
<dbReference type="WBParaSite" id="nRc.2.0.1.t17979-RA">
    <property type="protein sequence ID" value="nRc.2.0.1.t17979-RA"/>
    <property type="gene ID" value="nRc.2.0.1.g17979"/>
</dbReference>
<protein>
    <submittedName>
        <fullName evidence="2">Uncharacterized protein</fullName>
    </submittedName>
</protein>
<evidence type="ECO:0000313" key="2">
    <source>
        <dbReference type="WBParaSite" id="nRc.2.0.1.t17979-RA"/>
    </source>
</evidence>
<proteinExistence type="predicted"/>
<name>A0A915IUV9_ROMCU</name>
<reference evidence="2" key="1">
    <citation type="submission" date="2022-11" db="UniProtKB">
        <authorList>
            <consortium name="WormBaseParasite"/>
        </authorList>
    </citation>
    <scope>IDENTIFICATION</scope>
</reference>
<evidence type="ECO:0000313" key="1">
    <source>
        <dbReference type="Proteomes" id="UP000887565"/>
    </source>
</evidence>
<dbReference type="AlphaFoldDB" id="A0A915IUV9"/>
<sequence length="65" mass="7674">MIFIHLNGRFMPIIDPTGQRFSFAKNADFSKGYKSLRYQIIIRRKKGTVPRKQRTKLKYGIENKA</sequence>
<organism evidence="1 2">
    <name type="scientific">Romanomermis culicivorax</name>
    <name type="common">Nematode worm</name>
    <dbReference type="NCBI Taxonomy" id="13658"/>
    <lineage>
        <taxon>Eukaryota</taxon>
        <taxon>Metazoa</taxon>
        <taxon>Ecdysozoa</taxon>
        <taxon>Nematoda</taxon>
        <taxon>Enoplea</taxon>
        <taxon>Dorylaimia</taxon>
        <taxon>Mermithida</taxon>
        <taxon>Mermithoidea</taxon>
        <taxon>Mermithidae</taxon>
        <taxon>Romanomermis</taxon>
    </lineage>
</organism>